<dbReference type="EMBL" id="BARU01017362">
    <property type="protein sequence ID" value="GAH59447.1"/>
    <property type="molecule type" value="Genomic_DNA"/>
</dbReference>
<reference evidence="2" key="1">
    <citation type="journal article" date="2014" name="Front. Microbiol.">
        <title>High frequency of phylogenetically diverse reductive dehalogenase-homologous genes in deep subseafloor sedimentary metagenomes.</title>
        <authorList>
            <person name="Kawai M."/>
            <person name="Futagami T."/>
            <person name="Toyoda A."/>
            <person name="Takaki Y."/>
            <person name="Nishi S."/>
            <person name="Hori S."/>
            <person name="Arai W."/>
            <person name="Tsubouchi T."/>
            <person name="Morono Y."/>
            <person name="Uchiyama I."/>
            <person name="Ito T."/>
            <person name="Fujiyama A."/>
            <person name="Inagaki F."/>
            <person name="Takami H."/>
        </authorList>
    </citation>
    <scope>NUCLEOTIDE SEQUENCE</scope>
    <source>
        <strain evidence="2">Expedition CK06-06</strain>
    </source>
</reference>
<accession>X1GQJ7</accession>
<feature type="non-terminal residue" evidence="2">
    <location>
        <position position="1"/>
    </location>
</feature>
<dbReference type="AlphaFoldDB" id="X1GQJ7"/>
<protein>
    <submittedName>
        <fullName evidence="2">Uncharacterized protein</fullName>
    </submittedName>
</protein>
<name>X1GQJ7_9ZZZZ</name>
<evidence type="ECO:0000256" key="1">
    <source>
        <dbReference type="SAM" id="MobiDB-lite"/>
    </source>
</evidence>
<organism evidence="2">
    <name type="scientific">marine sediment metagenome</name>
    <dbReference type="NCBI Taxonomy" id="412755"/>
    <lineage>
        <taxon>unclassified sequences</taxon>
        <taxon>metagenomes</taxon>
        <taxon>ecological metagenomes</taxon>
    </lineage>
</organism>
<feature type="non-terminal residue" evidence="2">
    <location>
        <position position="298"/>
    </location>
</feature>
<comment type="caution">
    <text evidence="2">The sequence shown here is derived from an EMBL/GenBank/DDBJ whole genome shotgun (WGS) entry which is preliminary data.</text>
</comment>
<proteinExistence type="predicted"/>
<sequence>ALDVSLASFCAKARDWVLSAAPQAVANCERLTVLGTQHSSQFWKAAVDLSILALQNWELALSESNRLVSEMFKVTPKGQINPHDLTNWFFQMAKGFSDISSLAKQWLEDFEKQKFGVLSGYVLYSQLAQQFKVHELSSLKVGDQYLNPNDPRDYTVGISLLLVFGRPDVIEKGLHFRLANEVVTGVITHRYVELGGEQGGDQGLEPVAKASLDKNWQVVANAPFLTGARQAAADVIDKATSFVENRQRWECKVLAEKERLEKLSRPASLDVPVETEEGESVPWVDLMPSEPDLMEAEM</sequence>
<evidence type="ECO:0000313" key="2">
    <source>
        <dbReference type="EMBL" id="GAH59447.1"/>
    </source>
</evidence>
<gene>
    <name evidence="2" type="ORF">S03H2_28815</name>
</gene>
<feature type="region of interest" description="Disordered" evidence="1">
    <location>
        <begin position="270"/>
        <end position="298"/>
    </location>
</feature>